<protein>
    <recommendedName>
        <fullName evidence="4">Lipoprotein</fullName>
    </recommendedName>
</protein>
<proteinExistence type="predicted"/>
<sequence length="265" mass="28479">MSKKYWWGVLATAALLTLTACGRQLHAVKVSYTDAGVVAVIKGDTSSDQPVTYKTAIAKGRVRVEHGQFRIAVPTSTRSTTITVKQGPRVFTRRLKAVSGLGTYRAVAKQYNQTLIVTSLPKAIQTKLQLAPNAAQQLQAQGQLKRAMAQAKRATKGSQWPTTVEGQAVVKTLAGSMHLNVQHGRLMSVTVALAPAVLKSARAQQQLVWQLGALAPALGADARRVGQQLQEALDQGNVKAQTIRDHGISFRTGTTLTTGYVFVAR</sequence>
<keyword evidence="3" id="KW-1185">Reference proteome</keyword>
<reference evidence="2 3" key="1">
    <citation type="journal article" date="2015" name="Genome Announc.">
        <title>Expanding the biotechnology potential of lactobacilli through comparative genomics of 213 strains and associated genera.</title>
        <authorList>
            <person name="Sun Z."/>
            <person name="Harris H.M."/>
            <person name="McCann A."/>
            <person name="Guo C."/>
            <person name="Argimon S."/>
            <person name="Zhang W."/>
            <person name="Yang X."/>
            <person name="Jeffery I.B."/>
            <person name="Cooney J.C."/>
            <person name="Kagawa T.F."/>
            <person name="Liu W."/>
            <person name="Song Y."/>
            <person name="Salvetti E."/>
            <person name="Wrobel A."/>
            <person name="Rasinkangas P."/>
            <person name="Parkhill J."/>
            <person name="Rea M.C."/>
            <person name="O'Sullivan O."/>
            <person name="Ritari J."/>
            <person name="Douillard F.P."/>
            <person name="Paul Ross R."/>
            <person name="Yang R."/>
            <person name="Briner A.E."/>
            <person name="Felis G.E."/>
            <person name="de Vos W.M."/>
            <person name="Barrangou R."/>
            <person name="Klaenhammer T.R."/>
            <person name="Caufield P.W."/>
            <person name="Cui Y."/>
            <person name="Zhang H."/>
            <person name="O'Toole P.W."/>
        </authorList>
    </citation>
    <scope>NUCLEOTIDE SEQUENCE [LARGE SCALE GENOMIC DNA]</scope>
    <source>
        <strain evidence="2 3">DSM 16381</strain>
    </source>
</reference>
<gene>
    <name evidence="2" type="ORF">FD28_GL000620</name>
</gene>
<dbReference type="Proteomes" id="UP000051580">
    <property type="component" value="Unassembled WGS sequence"/>
</dbReference>
<evidence type="ECO:0000256" key="1">
    <source>
        <dbReference type="SAM" id="SignalP"/>
    </source>
</evidence>
<dbReference type="EMBL" id="AZFS01000060">
    <property type="protein sequence ID" value="KRL94073.1"/>
    <property type="molecule type" value="Genomic_DNA"/>
</dbReference>
<dbReference type="AlphaFoldDB" id="A0A0R1ULG8"/>
<organism evidence="2 3">
    <name type="scientific">Levilactobacillus hammesii DSM 16381</name>
    <dbReference type="NCBI Taxonomy" id="1423753"/>
    <lineage>
        <taxon>Bacteria</taxon>
        <taxon>Bacillati</taxon>
        <taxon>Bacillota</taxon>
        <taxon>Bacilli</taxon>
        <taxon>Lactobacillales</taxon>
        <taxon>Lactobacillaceae</taxon>
        <taxon>Levilactobacillus</taxon>
    </lineage>
</organism>
<comment type="caution">
    <text evidence="2">The sequence shown here is derived from an EMBL/GenBank/DDBJ whole genome shotgun (WGS) entry which is preliminary data.</text>
</comment>
<dbReference type="PROSITE" id="PS51257">
    <property type="entry name" value="PROKAR_LIPOPROTEIN"/>
    <property type="match status" value="1"/>
</dbReference>
<accession>A0A0R1ULG8</accession>
<name>A0A0R1ULG8_9LACO</name>
<dbReference type="OrthoDB" id="10014979at2"/>
<evidence type="ECO:0000313" key="3">
    <source>
        <dbReference type="Proteomes" id="UP000051580"/>
    </source>
</evidence>
<dbReference type="PATRIC" id="fig|1423753.3.peg.648"/>
<dbReference type="RefSeq" id="WP_057734325.1">
    <property type="nucleotide sequence ID" value="NZ_AZFS01000060.1"/>
</dbReference>
<dbReference type="STRING" id="1423753.FD28_GL000620"/>
<feature type="signal peptide" evidence="1">
    <location>
        <begin position="1"/>
        <end position="22"/>
    </location>
</feature>
<evidence type="ECO:0008006" key="4">
    <source>
        <dbReference type="Google" id="ProtNLM"/>
    </source>
</evidence>
<keyword evidence="1" id="KW-0732">Signal</keyword>
<evidence type="ECO:0000313" key="2">
    <source>
        <dbReference type="EMBL" id="KRL94073.1"/>
    </source>
</evidence>
<feature type="chain" id="PRO_5039210440" description="Lipoprotein" evidence="1">
    <location>
        <begin position="23"/>
        <end position="265"/>
    </location>
</feature>